<comment type="similarity">
    <text evidence="1">Belongs to the PGI/PMI family.</text>
</comment>
<dbReference type="InterPro" id="IPR001347">
    <property type="entry name" value="SIS_dom"/>
</dbReference>
<dbReference type="AlphaFoldDB" id="A0A1H1EKS2"/>
<evidence type="ECO:0000313" key="4">
    <source>
        <dbReference type="EMBL" id="SDQ89059.1"/>
    </source>
</evidence>
<dbReference type="CDD" id="cd05637">
    <property type="entry name" value="SIS_PGI_PMI_2"/>
    <property type="match status" value="1"/>
</dbReference>
<feature type="domain" description="SIS" evidence="3">
    <location>
        <begin position="50"/>
        <end position="201"/>
    </location>
</feature>
<dbReference type="Proteomes" id="UP000217103">
    <property type="component" value="Unassembled WGS sequence"/>
</dbReference>
<proteinExistence type="inferred from homology"/>
<dbReference type="GO" id="GO:0097367">
    <property type="term" value="F:carbohydrate derivative binding"/>
    <property type="evidence" value="ECO:0007669"/>
    <property type="project" value="InterPro"/>
</dbReference>
<dbReference type="Pfam" id="PF10432">
    <property type="entry name" value="bact-PGI_C"/>
    <property type="match status" value="1"/>
</dbReference>
<dbReference type="InterPro" id="IPR019490">
    <property type="entry name" value="Glu6P/Mann6P_isomerase_C"/>
</dbReference>
<dbReference type="STRING" id="35622.SAMN04489764_2515"/>
<protein>
    <submittedName>
        <fullName evidence="4">Glucose/mannose-6-phosphate isomerase</fullName>
    </submittedName>
</protein>
<dbReference type="GO" id="GO:0004476">
    <property type="term" value="F:mannose-6-phosphate isomerase activity"/>
    <property type="evidence" value="ECO:0007669"/>
    <property type="project" value="InterPro"/>
</dbReference>
<evidence type="ECO:0000256" key="2">
    <source>
        <dbReference type="ARBA" id="ARBA00023235"/>
    </source>
</evidence>
<dbReference type="GO" id="GO:0005975">
    <property type="term" value="P:carbohydrate metabolic process"/>
    <property type="evidence" value="ECO:0007669"/>
    <property type="project" value="InterPro"/>
</dbReference>
<dbReference type="PROSITE" id="PS51464">
    <property type="entry name" value="SIS"/>
    <property type="match status" value="1"/>
</dbReference>
<evidence type="ECO:0000256" key="1">
    <source>
        <dbReference type="ARBA" id="ARBA00010523"/>
    </source>
</evidence>
<dbReference type="InterPro" id="IPR046348">
    <property type="entry name" value="SIS_dom_sf"/>
</dbReference>
<dbReference type="RefSeq" id="WP_242659253.1">
    <property type="nucleotide sequence ID" value="NZ_FNKK01000002.1"/>
</dbReference>
<reference evidence="4 5" key="1">
    <citation type="submission" date="2016-10" db="EMBL/GenBank/DDBJ databases">
        <authorList>
            <person name="de Groot N.N."/>
        </authorList>
    </citation>
    <scope>NUCLEOTIDE SEQUENCE [LARGE SCALE GENOMIC DNA]</scope>
    <source>
        <strain evidence="4 5">DSM 43794</strain>
    </source>
</reference>
<dbReference type="GO" id="GO:0004347">
    <property type="term" value="F:glucose-6-phosphate isomerase activity"/>
    <property type="evidence" value="ECO:0007669"/>
    <property type="project" value="InterPro"/>
</dbReference>
<accession>A0A1H1EKS2</accession>
<dbReference type="Gene3D" id="3.40.50.10490">
    <property type="entry name" value="Glucose-6-phosphate isomerase like protein, domain 1"/>
    <property type="match status" value="2"/>
</dbReference>
<organism evidence="4 5">
    <name type="scientific">Thermostaphylospora chromogena</name>
    <dbReference type="NCBI Taxonomy" id="35622"/>
    <lineage>
        <taxon>Bacteria</taxon>
        <taxon>Bacillati</taxon>
        <taxon>Actinomycetota</taxon>
        <taxon>Actinomycetes</taxon>
        <taxon>Streptosporangiales</taxon>
        <taxon>Thermomonosporaceae</taxon>
        <taxon>Thermostaphylospora</taxon>
    </lineage>
</organism>
<gene>
    <name evidence="4" type="ORF">SAMN04489764_2515</name>
</gene>
<evidence type="ECO:0000313" key="5">
    <source>
        <dbReference type="Proteomes" id="UP000217103"/>
    </source>
</evidence>
<evidence type="ECO:0000259" key="3">
    <source>
        <dbReference type="PROSITE" id="PS51464"/>
    </source>
</evidence>
<dbReference type="SUPFAM" id="SSF53697">
    <property type="entry name" value="SIS domain"/>
    <property type="match status" value="1"/>
</dbReference>
<dbReference type="GO" id="GO:1901135">
    <property type="term" value="P:carbohydrate derivative metabolic process"/>
    <property type="evidence" value="ECO:0007669"/>
    <property type="project" value="InterPro"/>
</dbReference>
<sequence>MIAAPDWRWDPDRLDDQSYLQEGDPSGMLPLVASSGAQIRIAYRAASEAGLDRLADDGRPRAVVVAGAGAAALAGDILAAVCGPGLPLPVVTVRSRRLPGWVGATDLVIVVSRSGRTADTLAVAADAVRRGCYLLVVGGEDTPLQEIAARARAPFVPVSTPGPSRAALWEMVVPLLVAADALRLTRAGQQVFEAAARRLEDVAHRCRPSSESFINPGKLLALELAETVPLVWGTSPLTAAAARRFGCQLAENAGYPALWGEFPDVGHGQVMTLDGPFARRDVFADDPGRSLRLFMLRDLGESPEEAEWRETCLRLAEERDVPVSELTAEGDHPLERIAGLVGLLDYGSVYLALGYGVDPTPIPAIMELRARSTQ</sequence>
<name>A0A1H1EKS2_9ACTN</name>
<keyword evidence="2 4" id="KW-0413">Isomerase</keyword>
<keyword evidence="5" id="KW-1185">Reference proteome</keyword>
<dbReference type="EMBL" id="FNKK01000002">
    <property type="protein sequence ID" value="SDQ89059.1"/>
    <property type="molecule type" value="Genomic_DNA"/>
</dbReference>